<dbReference type="AlphaFoldDB" id="A0A7T3KWF5"/>
<keyword evidence="3" id="KW-1185">Reference proteome</keyword>
<accession>A0A7T3KWF5</accession>
<dbReference type="Proteomes" id="UP000595001">
    <property type="component" value="Chromosome"/>
</dbReference>
<protein>
    <submittedName>
        <fullName evidence="2">Metal-dependent hydrolase</fullName>
    </submittedName>
</protein>
<proteinExistence type="predicted"/>
<feature type="transmembrane region" description="Helical" evidence="1">
    <location>
        <begin position="59"/>
        <end position="78"/>
    </location>
</feature>
<dbReference type="OrthoDB" id="200338at2157"/>
<dbReference type="RefSeq" id="WP_198063107.1">
    <property type="nucleotide sequence ID" value="NZ_CP065856.1"/>
</dbReference>
<evidence type="ECO:0000313" key="2">
    <source>
        <dbReference type="EMBL" id="QPV64334.1"/>
    </source>
</evidence>
<gene>
    <name evidence="2" type="ORF">I7X12_06890</name>
</gene>
<organism evidence="2 3">
    <name type="scientific">Halosimplex litoreum</name>
    <dbReference type="NCBI Taxonomy" id="1198301"/>
    <lineage>
        <taxon>Archaea</taxon>
        <taxon>Methanobacteriati</taxon>
        <taxon>Methanobacteriota</taxon>
        <taxon>Stenosarchaea group</taxon>
        <taxon>Halobacteria</taxon>
        <taxon>Halobacteriales</taxon>
        <taxon>Haloarculaceae</taxon>
        <taxon>Halosimplex</taxon>
    </lineage>
</organism>
<sequence length="200" mass="21933">MEPFVHLALGYLVYSLTSRLWTGRPPSGDSVLVLALATQFPDAVDKPLNWWFGILDGRGIGHSILTMAPLCIALYVLARRSDRGRWSGAFAVGVGTHLCYDARGALGPEAIGESAPYLLWPLVPAPTYPKDSLTDHLDQAVFVARSFARELPAALFSEGVLRILGVVCLTLSLWVYDGRPGLETARSTLREWARKLRRSA</sequence>
<name>A0A7T3KWF5_9EURY</name>
<reference evidence="2 3" key="1">
    <citation type="submission" date="2020-12" db="EMBL/GenBank/DDBJ databases">
        <title>Halosimplex halophilum sp. nov. and Halosimplex salinum sp. nov., two new members of the genus Halosimplex.</title>
        <authorList>
            <person name="Cui H.L."/>
        </authorList>
    </citation>
    <scope>NUCLEOTIDE SEQUENCE [LARGE SCALE GENOMIC DNA]</scope>
    <source>
        <strain evidence="2 3">YGH94</strain>
    </source>
</reference>
<dbReference type="KEGG" id="hlt:I7X12_06890"/>
<keyword evidence="2" id="KW-0378">Hydrolase</keyword>
<evidence type="ECO:0000313" key="3">
    <source>
        <dbReference type="Proteomes" id="UP000595001"/>
    </source>
</evidence>
<dbReference type="GeneID" id="60588205"/>
<dbReference type="GO" id="GO:0016787">
    <property type="term" value="F:hydrolase activity"/>
    <property type="evidence" value="ECO:0007669"/>
    <property type="project" value="UniProtKB-KW"/>
</dbReference>
<dbReference type="InterPro" id="IPR007404">
    <property type="entry name" value="YdjM-like"/>
</dbReference>
<dbReference type="Pfam" id="PF04307">
    <property type="entry name" value="YdjM"/>
    <property type="match status" value="1"/>
</dbReference>
<keyword evidence="1" id="KW-0472">Membrane</keyword>
<keyword evidence="1" id="KW-1133">Transmembrane helix</keyword>
<evidence type="ECO:0000256" key="1">
    <source>
        <dbReference type="SAM" id="Phobius"/>
    </source>
</evidence>
<keyword evidence="1" id="KW-0812">Transmembrane</keyword>
<dbReference type="EMBL" id="CP065856">
    <property type="protein sequence ID" value="QPV64334.1"/>
    <property type="molecule type" value="Genomic_DNA"/>
</dbReference>